<proteinExistence type="inferred from homology"/>
<keyword evidence="9" id="KW-1185">Reference proteome</keyword>
<feature type="binding site" evidence="5">
    <location>
        <position position="22"/>
    </location>
    <ligand>
        <name>ATP</name>
        <dbReference type="ChEBI" id="CHEBI:30616"/>
    </ligand>
</feature>
<evidence type="ECO:0000256" key="5">
    <source>
        <dbReference type="HAMAP-Rule" id="MF_00249"/>
    </source>
</evidence>
<name>K9AWK1_9STAP</name>
<dbReference type="Pfam" id="PF10431">
    <property type="entry name" value="ClpB_D2-small"/>
    <property type="match status" value="1"/>
</dbReference>
<dbReference type="InterPro" id="IPR003959">
    <property type="entry name" value="ATPase_AAA_core"/>
</dbReference>
<evidence type="ECO:0000256" key="2">
    <source>
        <dbReference type="ARBA" id="ARBA00022741"/>
    </source>
</evidence>
<dbReference type="InterPro" id="IPR003593">
    <property type="entry name" value="AAA+_ATPase"/>
</dbReference>
<dbReference type="Proteomes" id="UP000009885">
    <property type="component" value="Unassembled WGS sequence"/>
</dbReference>
<dbReference type="Pfam" id="PF07724">
    <property type="entry name" value="AAA_2"/>
    <property type="match status" value="1"/>
</dbReference>
<dbReference type="RefSeq" id="WP_009381724.1">
    <property type="nucleotide sequence ID" value="NZ_AMSQ01000001.1"/>
</dbReference>
<dbReference type="STRING" id="1229783.C273_00580"/>
<dbReference type="OrthoDB" id="9804062at2"/>
<comment type="subunit">
    <text evidence="5">A double ring-shaped homohexamer of HslV is capped on each side by a ring-shaped HslU homohexamer. The assembly of the HslU/HslV complex is dependent on binding of ATP.</text>
</comment>
<dbReference type="PANTHER" id="PTHR48102:SF3">
    <property type="entry name" value="ATP-DEPENDENT PROTEASE ATPASE SUBUNIT HSLU"/>
    <property type="match status" value="1"/>
</dbReference>
<gene>
    <name evidence="5 8" type="primary">hslU</name>
    <name evidence="8" type="ORF">C273_00580</name>
</gene>
<comment type="subcellular location">
    <subcellularLocation>
        <location evidence="5">Cytoplasm</location>
    </subcellularLocation>
</comment>
<dbReference type="SMART" id="SM01086">
    <property type="entry name" value="ClpB_D2-small"/>
    <property type="match status" value="1"/>
</dbReference>
<keyword evidence="4 5" id="KW-0143">Chaperone</keyword>
<dbReference type="NCBIfam" id="TIGR00390">
    <property type="entry name" value="hslU"/>
    <property type="match status" value="1"/>
</dbReference>
<keyword evidence="3 5" id="KW-0067">ATP-binding</keyword>
<feature type="binding site" evidence="5">
    <location>
        <position position="280"/>
    </location>
    <ligand>
        <name>ATP</name>
        <dbReference type="ChEBI" id="CHEBI:30616"/>
    </ligand>
</feature>
<dbReference type="InterPro" id="IPR019489">
    <property type="entry name" value="Clp_ATPase_C"/>
</dbReference>
<feature type="binding site" evidence="5">
    <location>
        <position position="417"/>
    </location>
    <ligand>
        <name>ATP</name>
        <dbReference type="ChEBI" id="CHEBI:30616"/>
    </ligand>
</feature>
<feature type="domain" description="AAA+ ATPase" evidence="6">
    <location>
        <begin position="53"/>
        <end position="356"/>
    </location>
</feature>
<dbReference type="GO" id="GO:0036402">
    <property type="term" value="F:proteasome-activating activity"/>
    <property type="evidence" value="ECO:0007669"/>
    <property type="project" value="UniProtKB-UniRule"/>
</dbReference>
<reference evidence="8 9" key="1">
    <citation type="journal article" date="2013" name="Genome Announc.">
        <title>Genome Sequence of Staphylococcus massiliensis Strain S46, Isolated from the Surface of Healthy Human Skin.</title>
        <authorList>
            <person name="Srivastav R."/>
            <person name="Singh A."/>
            <person name="Jangir P.K."/>
            <person name="Kumari C."/>
            <person name="Muduli S."/>
            <person name="Sharma R."/>
        </authorList>
    </citation>
    <scope>NUCLEOTIDE SEQUENCE [LARGE SCALE GENOMIC DNA]</scope>
    <source>
        <strain evidence="8 9">S46</strain>
    </source>
</reference>
<dbReference type="GO" id="GO:0016887">
    <property type="term" value="F:ATP hydrolysis activity"/>
    <property type="evidence" value="ECO:0007669"/>
    <property type="project" value="InterPro"/>
</dbReference>
<dbReference type="HAMAP" id="MF_00249">
    <property type="entry name" value="HslU"/>
    <property type="match status" value="1"/>
</dbReference>
<dbReference type="PANTHER" id="PTHR48102">
    <property type="entry name" value="ATP-DEPENDENT CLP PROTEASE ATP-BINDING SUBUNIT CLPX-LIKE, MITOCHONDRIAL-RELATED"/>
    <property type="match status" value="1"/>
</dbReference>
<evidence type="ECO:0000259" key="6">
    <source>
        <dbReference type="SMART" id="SM00382"/>
    </source>
</evidence>
<evidence type="ECO:0000313" key="9">
    <source>
        <dbReference type="Proteomes" id="UP000009885"/>
    </source>
</evidence>
<dbReference type="Gene3D" id="3.40.50.300">
    <property type="entry name" value="P-loop containing nucleotide triphosphate hydrolases"/>
    <property type="match status" value="2"/>
</dbReference>
<evidence type="ECO:0000256" key="1">
    <source>
        <dbReference type="ARBA" id="ARBA00009771"/>
    </source>
</evidence>
<dbReference type="GO" id="GO:0009376">
    <property type="term" value="C:HslUV protease complex"/>
    <property type="evidence" value="ECO:0007669"/>
    <property type="project" value="UniProtKB-UniRule"/>
</dbReference>
<dbReference type="SUPFAM" id="SSF52540">
    <property type="entry name" value="P-loop containing nucleoside triphosphate hydrolases"/>
    <property type="match status" value="1"/>
</dbReference>
<organism evidence="8 9">
    <name type="scientific">Staphylococcus massiliensis S46</name>
    <dbReference type="NCBI Taxonomy" id="1229783"/>
    <lineage>
        <taxon>Bacteria</taxon>
        <taxon>Bacillati</taxon>
        <taxon>Bacillota</taxon>
        <taxon>Bacilli</taxon>
        <taxon>Bacillales</taxon>
        <taxon>Staphylococcaceae</taxon>
        <taxon>Staphylococcus</taxon>
    </lineage>
</organism>
<feature type="binding site" evidence="5">
    <location>
        <begin position="64"/>
        <end position="69"/>
    </location>
    <ligand>
        <name>ATP</name>
        <dbReference type="ChEBI" id="CHEBI:30616"/>
    </ligand>
</feature>
<keyword evidence="2 5" id="KW-0547">Nucleotide-binding</keyword>
<evidence type="ECO:0000256" key="3">
    <source>
        <dbReference type="ARBA" id="ARBA00022840"/>
    </source>
</evidence>
<comment type="caution">
    <text evidence="8">The sequence shown here is derived from an EMBL/GenBank/DDBJ whole genome shotgun (WGS) entry which is preliminary data.</text>
</comment>
<dbReference type="GO" id="GO:0043335">
    <property type="term" value="P:protein unfolding"/>
    <property type="evidence" value="ECO:0007669"/>
    <property type="project" value="UniProtKB-UniRule"/>
</dbReference>
<dbReference type="InterPro" id="IPR004491">
    <property type="entry name" value="HslU"/>
</dbReference>
<dbReference type="Gene3D" id="1.10.8.60">
    <property type="match status" value="1"/>
</dbReference>
<keyword evidence="8" id="KW-0378">Hydrolase</keyword>
<dbReference type="NCBIfam" id="NF003544">
    <property type="entry name" value="PRK05201.1"/>
    <property type="match status" value="1"/>
</dbReference>
<feature type="binding site" evidence="5">
    <location>
        <position position="345"/>
    </location>
    <ligand>
        <name>ATP</name>
        <dbReference type="ChEBI" id="CHEBI:30616"/>
    </ligand>
</feature>
<sequence>MIQNKVKLTPKDIVEKLNEYIVGQDDAKRKVAIALRNRYRRSLLDDEIKQEIAPKNILMMGPTGVGKTEIARRMAKIVGAPFVKVEAIKFTEVGYVGRDVESMVRDLVDGAVRLVKEEKKNDVHDEAIEKANDKLVKLLVPSMKKKKEQSNNPLENMFGMSMPNFGPNQDEDEEPPTEDIKTKRSEIKQQLLNGQLENEKVKIKVEQDPGSMGMLGMNQNQQMQDMMNQLMPKKKVEREVKVKTARKILANDIADELIDQETANQEALELAEQMGIIFIDEIDKVATNNQSNGQDVSRQGVQRDILPILEGSVVQTKYGTVSTEHMLFIGAGAFHVSKPSDLIPELQGRFPIRVELESLTTEDFVRILKEPKLSLVKQYELLLNTEDVTVNFTDEAIERLAEMAYQVNQDTDNIGARRLHTILEKMLEDLSFEAPNMPNAVVDITPQYVDEKLKTISTNKDLSAFIL</sequence>
<evidence type="ECO:0000313" key="8">
    <source>
        <dbReference type="EMBL" id="EKU50471.1"/>
    </source>
</evidence>
<comment type="similarity">
    <text evidence="1 5">Belongs to the ClpX chaperone family. HslU subfamily.</text>
</comment>
<keyword evidence="8" id="KW-0645">Protease</keyword>
<dbReference type="CDD" id="cd19498">
    <property type="entry name" value="RecA-like_HslU"/>
    <property type="match status" value="1"/>
</dbReference>
<dbReference type="PATRIC" id="fig|1229783.3.peg.119"/>
<dbReference type="Pfam" id="PF00004">
    <property type="entry name" value="AAA"/>
    <property type="match status" value="1"/>
</dbReference>
<dbReference type="GO" id="GO:0008233">
    <property type="term" value="F:peptidase activity"/>
    <property type="evidence" value="ECO:0007669"/>
    <property type="project" value="UniProtKB-KW"/>
</dbReference>
<dbReference type="eggNOG" id="COG1220">
    <property type="taxonomic scope" value="Bacteria"/>
</dbReference>
<dbReference type="EMBL" id="AMSQ01000001">
    <property type="protein sequence ID" value="EKU50471.1"/>
    <property type="molecule type" value="Genomic_DNA"/>
</dbReference>
<dbReference type="SMART" id="SM00382">
    <property type="entry name" value="AAA"/>
    <property type="match status" value="1"/>
</dbReference>
<dbReference type="AlphaFoldDB" id="K9AWK1"/>
<dbReference type="InterPro" id="IPR050052">
    <property type="entry name" value="ATP-dep_Clp_protease_ClpX"/>
</dbReference>
<dbReference type="InterPro" id="IPR027417">
    <property type="entry name" value="P-loop_NTPase"/>
</dbReference>
<protein>
    <recommendedName>
        <fullName evidence="5">ATP-dependent protease ATPase subunit HslU</fullName>
    </recommendedName>
    <alternativeName>
        <fullName evidence="5">Unfoldase HslU</fullName>
    </alternativeName>
</protein>
<evidence type="ECO:0000256" key="4">
    <source>
        <dbReference type="ARBA" id="ARBA00023186"/>
    </source>
</evidence>
<feature type="domain" description="Clp ATPase C-terminal" evidence="7">
    <location>
        <begin position="359"/>
        <end position="455"/>
    </location>
</feature>
<keyword evidence="5" id="KW-0963">Cytoplasm</keyword>
<comment type="function">
    <text evidence="5">ATPase subunit of a proteasome-like degradation complex; this subunit has chaperone activity. The binding of ATP and its subsequent hydrolysis by HslU are essential for unfolding of protein substrates subsequently hydrolyzed by HslV. HslU recognizes the N-terminal part of its protein substrates and unfolds these before they are guided to HslV for hydrolysis.</text>
</comment>
<dbReference type="GO" id="GO:0005524">
    <property type="term" value="F:ATP binding"/>
    <property type="evidence" value="ECO:0007669"/>
    <property type="project" value="UniProtKB-UniRule"/>
</dbReference>
<evidence type="ECO:0000259" key="7">
    <source>
        <dbReference type="SMART" id="SM01086"/>
    </source>
</evidence>
<accession>K9AWK1</accession>